<dbReference type="EMBL" id="JAYMGO010000003">
    <property type="protein sequence ID" value="KAL1276860.1"/>
    <property type="molecule type" value="Genomic_DNA"/>
</dbReference>
<sequence length="96" mass="10295">MVDILPQRNPETCPNSKFKPLPGTSAADGTISLNSFLFALIILEDYADPFDAADQAGGTQTVTEKPAENDGYMEPYEAQKMMADEIHGSMAAVSPV</sequence>
<keyword evidence="3" id="KW-1185">Reference proteome</keyword>
<feature type="region of interest" description="Disordered" evidence="1">
    <location>
        <begin position="1"/>
        <end position="21"/>
    </location>
</feature>
<evidence type="ECO:0000313" key="2">
    <source>
        <dbReference type="EMBL" id="KAL1276860.1"/>
    </source>
</evidence>
<gene>
    <name evidence="2" type="ORF">QQF64_023533</name>
</gene>
<protein>
    <submittedName>
        <fullName evidence="2">Uncharacterized protein</fullName>
    </submittedName>
</protein>
<name>A0ABR3NIU0_9TELE</name>
<comment type="caution">
    <text evidence="2">The sequence shown here is derived from an EMBL/GenBank/DDBJ whole genome shotgun (WGS) entry which is preliminary data.</text>
</comment>
<evidence type="ECO:0000256" key="1">
    <source>
        <dbReference type="SAM" id="MobiDB-lite"/>
    </source>
</evidence>
<dbReference type="Proteomes" id="UP001558613">
    <property type="component" value="Unassembled WGS sequence"/>
</dbReference>
<reference evidence="2 3" key="1">
    <citation type="submission" date="2023-09" db="EMBL/GenBank/DDBJ databases">
        <authorList>
            <person name="Wang M."/>
        </authorList>
    </citation>
    <scope>NUCLEOTIDE SEQUENCE [LARGE SCALE GENOMIC DNA]</scope>
    <source>
        <strain evidence="2">GT-2023</strain>
        <tissue evidence="2">Liver</tissue>
    </source>
</reference>
<organism evidence="2 3">
    <name type="scientific">Cirrhinus molitorella</name>
    <name type="common">mud carp</name>
    <dbReference type="NCBI Taxonomy" id="172907"/>
    <lineage>
        <taxon>Eukaryota</taxon>
        <taxon>Metazoa</taxon>
        <taxon>Chordata</taxon>
        <taxon>Craniata</taxon>
        <taxon>Vertebrata</taxon>
        <taxon>Euteleostomi</taxon>
        <taxon>Actinopterygii</taxon>
        <taxon>Neopterygii</taxon>
        <taxon>Teleostei</taxon>
        <taxon>Ostariophysi</taxon>
        <taxon>Cypriniformes</taxon>
        <taxon>Cyprinidae</taxon>
        <taxon>Labeoninae</taxon>
        <taxon>Labeonini</taxon>
        <taxon>Cirrhinus</taxon>
    </lineage>
</organism>
<proteinExistence type="predicted"/>
<accession>A0ABR3NIU0</accession>
<evidence type="ECO:0000313" key="3">
    <source>
        <dbReference type="Proteomes" id="UP001558613"/>
    </source>
</evidence>